<keyword evidence="3" id="KW-0227">DNA damage</keyword>
<dbReference type="PANTHER" id="PTHR30591:SF1">
    <property type="entry name" value="RECBCD ENZYME SUBUNIT RECC"/>
    <property type="match status" value="1"/>
</dbReference>
<evidence type="ECO:0000256" key="8">
    <source>
        <dbReference type="ARBA" id="ARBA00023125"/>
    </source>
</evidence>
<evidence type="ECO:0000259" key="11">
    <source>
        <dbReference type="PROSITE" id="PS51217"/>
    </source>
</evidence>
<keyword evidence="2" id="KW-0547">Nucleotide-binding</keyword>
<keyword evidence="9" id="KW-0234">DNA repair</keyword>
<dbReference type="Pfam" id="PF12705">
    <property type="entry name" value="PDDEXK_1"/>
    <property type="match status" value="1"/>
</dbReference>
<evidence type="ECO:0000313" key="13">
    <source>
        <dbReference type="Proteomes" id="UP001298681"/>
    </source>
</evidence>
<keyword evidence="4" id="KW-0378">Hydrolase</keyword>
<dbReference type="InterPro" id="IPR027417">
    <property type="entry name" value="P-loop_NTPase"/>
</dbReference>
<protein>
    <submittedName>
        <fullName evidence="12">PD-(D/E)XK nuclease family protein</fullName>
    </submittedName>
</protein>
<keyword evidence="13" id="KW-1185">Reference proteome</keyword>
<keyword evidence="6" id="KW-0269">Exonuclease</keyword>
<evidence type="ECO:0000256" key="9">
    <source>
        <dbReference type="ARBA" id="ARBA00023204"/>
    </source>
</evidence>
<dbReference type="InterPro" id="IPR038726">
    <property type="entry name" value="PDDEXK_AddAB-type"/>
</dbReference>
<accession>A0ABS9MHR3</accession>
<dbReference type="RefSeq" id="WP_237966604.1">
    <property type="nucleotide sequence ID" value="NZ_JAKNHQ010000005.1"/>
</dbReference>
<name>A0ABS9MHR3_9FIRM</name>
<keyword evidence="7" id="KW-0067">ATP-binding</keyword>
<dbReference type="PROSITE" id="PS51217">
    <property type="entry name" value="UVRD_HELICASE_CTER"/>
    <property type="match status" value="1"/>
</dbReference>
<gene>
    <name evidence="12" type="ORF">L0P57_05345</name>
</gene>
<evidence type="ECO:0000256" key="4">
    <source>
        <dbReference type="ARBA" id="ARBA00022801"/>
    </source>
</evidence>
<organism evidence="12 13">
    <name type="scientific">Anaeromassilibacillus senegalensis</name>
    <dbReference type="NCBI Taxonomy" id="1673717"/>
    <lineage>
        <taxon>Bacteria</taxon>
        <taxon>Bacillati</taxon>
        <taxon>Bacillota</taxon>
        <taxon>Clostridia</taxon>
        <taxon>Eubacteriales</taxon>
        <taxon>Acutalibacteraceae</taxon>
        <taxon>Anaeromassilibacillus</taxon>
    </lineage>
</organism>
<dbReference type="PANTHER" id="PTHR30591">
    <property type="entry name" value="RECBCD ENZYME SUBUNIT RECC"/>
    <property type="match status" value="1"/>
</dbReference>
<feature type="region of interest" description="Disordered" evidence="10">
    <location>
        <begin position="1108"/>
        <end position="1129"/>
    </location>
</feature>
<keyword evidence="1" id="KW-0540">Nuclease</keyword>
<dbReference type="Gene3D" id="3.90.320.10">
    <property type="match status" value="1"/>
</dbReference>
<proteinExistence type="predicted"/>
<evidence type="ECO:0000256" key="6">
    <source>
        <dbReference type="ARBA" id="ARBA00022839"/>
    </source>
</evidence>
<evidence type="ECO:0000313" key="12">
    <source>
        <dbReference type="EMBL" id="MCG4610354.1"/>
    </source>
</evidence>
<dbReference type="Pfam" id="PF21445">
    <property type="entry name" value="ADDB_N"/>
    <property type="match status" value="1"/>
</dbReference>
<dbReference type="InterPro" id="IPR011604">
    <property type="entry name" value="PDDEXK-like_dom_sf"/>
</dbReference>
<sequence length="1129" mass="125482">MLHLLLGRAGSGKTVRLRNLLKETPVEQQPVLLVPEQGSFQNERAMLRLLGPKEAQRVWVFSFSRLADFAFRRFGGAAGRRLDDGGRSIFMSLALEQVKDQLDFYRKSAEDAELVRLLLAQEAELKMCGIRPSDLLEAVETPSDQPLSSTLQQKARELSLILEAYDALVAQSYVDPLDDLTRLKALLEQHTLFKGCVVALDSFQSFTVQEYQIIAAMLEQADEVYVSLCTDQLDDPERGMGLFSLVRHTGNTLIRMAKERGVRVAAPEVLEPGKRFRAKGLFALEAGAFRTAHGAPQPAQGVVLYEAKDLYDEAETAAAAIRHLVMENGYRYRDFAVIARTPDQYRGILDVALEHRDIPYFMDKPQAVDAEPLMRLVLSAFQVVRSGFASADVFAYLKTGLAGFSTEQISALENYTYLWNLSGRKWKEAWADHPRGFVEEWTERDREQLEALNESRSAVVEPLSRFAQRVAEADGEEMALAVYRLLEDVQAAEHLKELAARLAADGRPELAERQLRLWDVLMAILDQSALVLKGCRLRHARYAELLRLVILANDIASIPEGLDEVTVGAADRIRAEEPKVVFLLGAAQGDFPLSPSSHCVFSDGERRELIALGLPLNDTLEGVAVQERFLAYAAMSAASERLYISFAAAGPEGEPKRASAIVTETLSILQGVPVYTPYSLPQTWTANAAQPAFALAAQQWQRNTPLSATMKQLFAERPGYAARTAAVDRAARKGAAGFQDEEKARKLFGTNMHVSATQIETFYLCRFQYFCRYGLRAKERRTAEMDALEYGSLMHYLLEHLFRETGAQELHAMGQQDLKAEIDRLLEQYMETHLGGSRNKSPRFAYLFARLSESALVIVAHIAEELCQSEFAPVDFELPVGEDGVPALSIPLPDGGRVSIDGKVDRVDLLQRDGVQYLRVVDYKTGKKEFKLSDVIYGVNMQMLIYLATLSENAEARYGGNLAPAGILYVPASRPNLSVARGTSKEKVRQEETKKLRMNGLLIDDPDILHAMEPDGAGTYIPVTIKNGAPARRDSVVSPGEMDAILRRVKDLAASMAEELHRGRVAAVPLKGDTDACQWCPYFAVCGREQEDAARQMGKWDRNAALAELTRKGEHTDGTELDARPTGRD</sequence>
<dbReference type="InterPro" id="IPR049035">
    <property type="entry name" value="ADDB_N"/>
</dbReference>
<dbReference type="SUPFAM" id="SSF52540">
    <property type="entry name" value="P-loop containing nucleoside triphosphate hydrolases"/>
    <property type="match status" value="2"/>
</dbReference>
<evidence type="ECO:0000256" key="3">
    <source>
        <dbReference type="ARBA" id="ARBA00022763"/>
    </source>
</evidence>
<feature type="compositionally biased region" description="Basic and acidic residues" evidence="10">
    <location>
        <begin position="1109"/>
        <end position="1129"/>
    </location>
</feature>
<dbReference type="EMBL" id="JAKNHQ010000005">
    <property type="protein sequence ID" value="MCG4610354.1"/>
    <property type="molecule type" value="Genomic_DNA"/>
</dbReference>
<dbReference type="Gene3D" id="3.40.50.300">
    <property type="entry name" value="P-loop containing nucleotide triphosphate hydrolases"/>
    <property type="match status" value="4"/>
</dbReference>
<dbReference type="Proteomes" id="UP001298681">
    <property type="component" value="Unassembled WGS sequence"/>
</dbReference>
<comment type="caution">
    <text evidence="12">The sequence shown here is derived from an EMBL/GenBank/DDBJ whole genome shotgun (WGS) entry which is preliminary data.</text>
</comment>
<evidence type="ECO:0000256" key="2">
    <source>
        <dbReference type="ARBA" id="ARBA00022741"/>
    </source>
</evidence>
<keyword evidence="8" id="KW-0238">DNA-binding</keyword>
<reference evidence="12 13" key="1">
    <citation type="submission" date="2022-01" db="EMBL/GenBank/DDBJ databases">
        <title>Collection of gut derived symbiotic bacterial strains cultured from healthy donors.</title>
        <authorList>
            <person name="Lin H."/>
            <person name="Kohout C."/>
            <person name="Waligurski E."/>
            <person name="Pamer E.G."/>
        </authorList>
    </citation>
    <scope>NUCLEOTIDE SEQUENCE [LARGE SCALE GENOMIC DNA]</scope>
    <source>
        <strain evidence="12 13">DFI.7.58</strain>
    </source>
</reference>
<evidence type="ECO:0000256" key="1">
    <source>
        <dbReference type="ARBA" id="ARBA00022722"/>
    </source>
</evidence>
<evidence type="ECO:0000256" key="10">
    <source>
        <dbReference type="SAM" id="MobiDB-lite"/>
    </source>
</evidence>
<dbReference type="InterPro" id="IPR014017">
    <property type="entry name" value="DNA_helicase_UvrD-like_C"/>
</dbReference>
<evidence type="ECO:0000256" key="5">
    <source>
        <dbReference type="ARBA" id="ARBA00022806"/>
    </source>
</evidence>
<feature type="domain" description="UvrD-like helicase C-terminal" evidence="11">
    <location>
        <begin position="260"/>
        <end position="572"/>
    </location>
</feature>
<evidence type="ECO:0000256" key="7">
    <source>
        <dbReference type="ARBA" id="ARBA00022840"/>
    </source>
</evidence>
<keyword evidence="5" id="KW-0347">Helicase</keyword>